<reference evidence="3 4" key="1">
    <citation type="submission" date="2020-08" db="EMBL/GenBank/DDBJ databases">
        <title>Genome public.</title>
        <authorList>
            <person name="Liu C."/>
            <person name="Sun Q."/>
        </authorList>
    </citation>
    <scope>NUCLEOTIDE SEQUENCE [LARGE SCALE GENOMIC DNA]</scope>
    <source>
        <strain evidence="3 4">NSJ-46</strain>
    </source>
</reference>
<dbReference type="EMBL" id="JACRSZ010000001">
    <property type="protein sequence ID" value="MBC8571964.1"/>
    <property type="molecule type" value="Genomic_DNA"/>
</dbReference>
<proteinExistence type="predicted"/>
<evidence type="ECO:0000256" key="1">
    <source>
        <dbReference type="SAM" id="Phobius"/>
    </source>
</evidence>
<organism evidence="3 4">
    <name type="scientific">Jingyaoa shaoxingensis</name>
    <dbReference type="NCBI Taxonomy" id="2763671"/>
    <lineage>
        <taxon>Bacteria</taxon>
        <taxon>Bacillati</taxon>
        <taxon>Bacillota</taxon>
        <taxon>Clostridia</taxon>
        <taxon>Lachnospirales</taxon>
        <taxon>Lachnospiraceae</taxon>
        <taxon>Jingyaoa</taxon>
    </lineage>
</organism>
<feature type="domain" description="DUF4097" evidence="2">
    <location>
        <begin position="67"/>
        <end position="310"/>
    </location>
</feature>
<keyword evidence="1" id="KW-0472">Membrane</keyword>
<accession>A0ABR7N6J1</accession>
<evidence type="ECO:0000313" key="3">
    <source>
        <dbReference type="EMBL" id="MBC8571964.1"/>
    </source>
</evidence>
<dbReference type="InterPro" id="IPR025164">
    <property type="entry name" value="Toastrack_DUF4097"/>
</dbReference>
<dbReference type="RefSeq" id="WP_249306954.1">
    <property type="nucleotide sequence ID" value="NZ_JACRSZ010000001.1"/>
</dbReference>
<comment type="caution">
    <text evidence="3">The sequence shown here is derived from an EMBL/GenBank/DDBJ whole genome shotgun (WGS) entry which is preliminary data.</text>
</comment>
<dbReference type="Proteomes" id="UP000657421">
    <property type="component" value="Unassembled WGS sequence"/>
</dbReference>
<keyword evidence="4" id="KW-1185">Reference proteome</keyword>
<sequence>MKRSHFKWLKAGVICCMIGAALIFAGYLKNGQSYVAHADLNKLKWSTHSDDSAKVISLPRTDLGTLDSIEITLSDLDLEILPSGDENCAIAWEISSDYGNTPVSYTVKGGHLSVTETDHSHNFYVHVDISLFADLLCGKHISQTADKVTLYVPAHAFKAATINSQFGTVSVEGLQAAQGSIDCVDGDAFFTNCQFSDFTLQNTLGNLTVSDSTLDDCEITVSDGDLTLASNQYQGSCSVTDKLGDVKLTASSDILQALGLQLSTGLGEIHLPEELKKTLPESEDDLTSYSQEGAATAALTIICKDGDISLTE</sequence>
<name>A0ABR7N6J1_9FIRM</name>
<dbReference type="Pfam" id="PF13349">
    <property type="entry name" value="DUF4097"/>
    <property type="match status" value="1"/>
</dbReference>
<keyword evidence="1" id="KW-1133">Transmembrane helix</keyword>
<gene>
    <name evidence="3" type="ORF">H8716_02505</name>
</gene>
<keyword evidence="1" id="KW-0812">Transmembrane</keyword>
<dbReference type="Gene3D" id="2.160.20.120">
    <property type="match status" value="1"/>
</dbReference>
<evidence type="ECO:0000259" key="2">
    <source>
        <dbReference type="Pfam" id="PF13349"/>
    </source>
</evidence>
<protein>
    <submittedName>
        <fullName evidence="3">DUF4097 family beta strand repeat protein</fullName>
    </submittedName>
</protein>
<feature type="transmembrane region" description="Helical" evidence="1">
    <location>
        <begin position="7"/>
        <end position="28"/>
    </location>
</feature>
<evidence type="ECO:0000313" key="4">
    <source>
        <dbReference type="Proteomes" id="UP000657421"/>
    </source>
</evidence>